<dbReference type="Proteomes" id="UP000321224">
    <property type="component" value="Unassembled WGS sequence"/>
</dbReference>
<feature type="compositionally biased region" description="Polar residues" evidence="1">
    <location>
        <begin position="61"/>
        <end position="77"/>
    </location>
</feature>
<protein>
    <submittedName>
        <fullName evidence="2">Uncharacterized protein</fullName>
    </submittedName>
</protein>
<dbReference type="PROSITE" id="PS51257">
    <property type="entry name" value="PROKAR_LIPOPROTEIN"/>
    <property type="match status" value="1"/>
</dbReference>
<sequence>MSAGYGRAGVWGVVFQALVPGATGCLGTAERPFPRAETTMAPGNATPESMSRGNGGAKDSGSATQSASEEKNSTATSRGCPWGHLRCCDDQCAPATQCALLTCDPSPQRTTTETR</sequence>
<dbReference type="EMBL" id="BJVY01000002">
    <property type="protein sequence ID" value="GEL68710.1"/>
    <property type="molecule type" value="Genomic_DNA"/>
</dbReference>
<reference evidence="2 3" key="1">
    <citation type="submission" date="2019-07" db="EMBL/GenBank/DDBJ databases">
        <title>Whole genome shotgun sequence of Myxococcus virescens NBRC 100334.</title>
        <authorList>
            <person name="Hosoyama A."/>
            <person name="Uohara A."/>
            <person name="Ohji S."/>
            <person name="Ichikawa N."/>
        </authorList>
    </citation>
    <scope>NUCLEOTIDE SEQUENCE [LARGE SCALE GENOMIC DNA]</scope>
    <source>
        <strain evidence="2 3">NBRC 100334</strain>
    </source>
</reference>
<evidence type="ECO:0000256" key="1">
    <source>
        <dbReference type="SAM" id="MobiDB-lite"/>
    </source>
</evidence>
<evidence type="ECO:0000313" key="3">
    <source>
        <dbReference type="Proteomes" id="UP000321224"/>
    </source>
</evidence>
<accession>A0A511H5C0</accession>
<proteinExistence type="predicted"/>
<organism evidence="2 3">
    <name type="scientific">Myxococcus virescens</name>
    <dbReference type="NCBI Taxonomy" id="83456"/>
    <lineage>
        <taxon>Bacteria</taxon>
        <taxon>Pseudomonadati</taxon>
        <taxon>Myxococcota</taxon>
        <taxon>Myxococcia</taxon>
        <taxon>Myxococcales</taxon>
        <taxon>Cystobacterineae</taxon>
        <taxon>Myxococcaceae</taxon>
        <taxon>Myxococcus</taxon>
    </lineage>
</organism>
<dbReference type="AlphaFoldDB" id="A0A511H5C0"/>
<evidence type="ECO:0000313" key="2">
    <source>
        <dbReference type="EMBL" id="GEL68710.1"/>
    </source>
</evidence>
<name>A0A511H5C0_9BACT</name>
<feature type="region of interest" description="Disordered" evidence="1">
    <location>
        <begin position="27"/>
        <end position="81"/>
    </location>
</feature>
<comment type="caution">
    <text evidence="2">The sequence shown here is derived from an EMBL/GenBank/DDBJ whole genome shotgun (WGS) entry which is preliminary data.</text>
</comment>
<gene>
    <name evidence="2" type="ORF">MVI01_04940</name>
</gene>